<accession>A0A2T7G720</accession>
<dbReference type="Proteomes" id="UP000244446">
    <property type="component" value="Unassembled WGS sequence"/>
</dbReference>
<name>A0A2T7G720_9RHOB</name>
<protein>
    <submittedName>
        <fullName evidence="2">Cbb3-type cytochrome oxidase assembly protein CcoS</fullName>
    </submittedName>
</protein>
<proteinExistence type="predicted"/>
<dbReference type="RefSeq" id="WP_108691749.1">
    <property type="nucleotide sequence ID" value="NZ_QCYH01000004.1"/>
</dbReference>
<keyword evidence="3" id="KW-1185">Reference proteome</keyword>
<gene>
    <name evidence="2" type="primary">ccoS</name>
    <name evidence="2" type="ORF">DC366_08265</name>
</gene>
<dbReference type="NCBIfam" id="TIGR00847">
    <property type="entry name" value="ccoS"/>
    <property type="match status" value="1"/>
</dbReference>
<organism evidence="2 3">
    <name type="scientific">Pelagivirga sediminicola</name>
    <dbReference type="NCBI Taxonomy" id="2170575"/>
    <lineage>
        <taxon>Bacteria</taxon>
        <taxon>Pseudomonadati</taxon>
        <taxon>Pseudomonadota</taxon>
        <taxon>Alphaproteobacteria</taxon>
        <taxon>Rhodobacterales</taxon>
        <taxon>Paracoccaceae</taxon>
        <taxon>Pelagivirga</taxon>
    </lineage>
</organism>
<comment type="caution">
    <text evidence="2">The sequence shown here is derived from an EMBL/GenBank/DDBJ whole genome shotgun (WGS) entry which is preliminary data.</text>
</comment>
<evidence type="ECO:0000313" key="3">
    <source>
        <dbReference type="Proteomes" id="UP000244446"/>
    </source>
</evidence>
<dbReference type="OrthoDB" id="9802763at2"/>
<evidence type="ECO:0000313" key="2">
    <source>
        <dbReference type="EMBL" id="PVA10235.1"/>
    </source>
</evidence>
<feature type="region of interest" description="Disordered" evidence="1">
    <location>
        <begin position="47"/>
        <end position="81"/>
    </location>
</feature>
<dbReference type="InterPro" id="IPR004714">
    <property type="entry name" value="Cyt_oxidase_maturation_cbb3"/>
</dbReference>
<evidence type="ECO:0000256" key="1">
    <source>
        <dbReference type="SAM" id="MobiDB-lite"/>
    </source>
</evidence>
<dbReference type="Pfam" id="PF03597">
    <property type="entry name" value="FixS"/>
    <property type="match status" value="1"/>
</dbReference>
<reference evidence="2 3" key="1">
    <citation type="submission" date="2018-04" db="EMBL/GenBank/DDBJ databases">
        <title>Pelagivirga bohaiensis gen. nov., sp. nov., a bacterium isolated from the Bohai Sea.</title>
        <authorList>
            <person name="Ji X."/>
        </authorList>
    </citation>
    <scope>NUCLEOTIDE SEQUENCE [LARGE SCALE GENOMIC DNA]</scope>
    <source>
        <strain evidence="2 3">BH-SD19</strain>
    </source>
</reference>
<dbReference type="EMBL" id="QCYH01000004">
    <property type="protein sequence ID" value="PVA10235.1"/>
    <property type="molecule type" value="Genomic_DNA"/>
</dbReference>
<sequence length="81" mass="8833">MSLLVLIPLSIGMGLIGLAAFAWALHHDQFEDPQGNAERVLIPENPQEKDCSVESDPPPATVFPKRSDCPTLAGSYTERSR</sequence>
<dbReference type="AlphaFoldDB" id="A0A2T7G720"/>